<feature type="compositionally biased region" description="Polar residues" evidence="1">
    <location>
        <begin position="16"/>
        <end position="25"/>
    </location>
</feature>
<evidence type="ECO:0000256" key="1">
    <source>
        <dbReference type="SAM" id="MobiDB-lite"/>
    </source>
</evidence>
<name>A0A6U2RDU1_9STRA</name>
<dbReference type="EMBL" id="HBGY01027245">
    <property type="protein sequence ID" value="CAD9601626.1"/>
    <property type="molecule type" value="Transcribed_RNA"/>
</dbReference>
<protein>
    <submittedName>
        <fullName evidence="2">Uncharacterized protein</fullName>
    </submittedName>
</protein>
<organism evidence="2">
    <name type="scientific">Leptocylindrus danicus</name>
    <dbReference type="NCBI Taxonomy" id="163516"/>
    <lineage>
        <taxon>Eukaryota</taxon>
        <taxon>Sar</taxon>
        <taxon>Stramenopiles</taxon>
        <taxon>Ochrophyta</taxon>
        <taxon>Bacillariophyta</taxon>
        <taxon>Coscinodiscophyceae</taxon>
        <taxon>Chaetocerotophycidae</taxon>
        <taxon>Leptocylindrales</taxon>
        <taxon>Leptocylindraceae</taxon>
        <taxon>Leptocylindrus</taxon>
    </lineage>
</organism>
<feature type="compositionally biased region" description="Low complexity" evidence="1">
    <location>
        <begin position="142"/>
        <end position="171"/>
    </location>
</feature>
<accession>A0A6U2RDU1</accession>
<dbReference type="AlphaFoldDB" id="A0A6U2RDU1"/>
<feature type="region of interest" description="Disordered" evidence="1">
    <location>
        <begin position="122"/>
        <end position="206"/>
    </location>
</feature>
<dbReference type="EMBL" id="HBGY01027244">
    <property type="protein sequence ID" value="CAD9601625.1"/>
    <property type="molecule type" value="Transcribed_RNA"/>
</dbReference>
<feature type="compositionally biased region" description="Polar residues" evidence="1">
    <location>
        <begin position="122"/>
        <end position="141"/>
    </location>
</feature>
<feature type="region of interest" description="Disordered" evidence="1">
    <location>
        <begin position="54"/>
        <end position="74"/>
    </location>
</feature>
<proteinExistence type="predicted"/>
<sequence length="206" mass="22782">MKPKEQPRPQRVVYRPSSNSSTNHNLEITRNNVQVMHALNRLKTNVARAQDLIDGNTSSSSSTTSLQRSAQNNIDRRKMFAREGSDDSITVTVWPAAENHSTTSRNRNGDDDLFVLRGMRASSETSVKQRSSNTYSYDQQLRSSATSSCNSSSRSFSSSSSGNSSNKKASSGRGGSGSAKRLVQRYDLRSSEGMDLLQRLDRHISK</sequence>
<feature type="region of interest" description="Disordered" evidence="1">
    <location>
        <begin position="1"/>
        <end position="25"/>
    </location>
</feature>
<feature type="compositionally biased region" description="Basic and acidic residues" evidence="1">
    <location>
        <begin position="184"/>
        <end position="206"/>
    </location>
</feature>
<gene>
    <name evidence="2" type="ORF">LDAN0321_LOCUS16888</name>
    <name evidence="3" type="ORF">LDAN0321_LOCUS16889</name>
</gene>
<reference evidence="2" key="1">
    <citation type="submission" date="2021-01" db="EMBL/GenBank/DDBJ databases">
        <authorList>
            <person name="Corre E."/>
            <person name="Pelletier E."/>
            <person name="Niang G."/>
            <person name="Scheremetjew M."/>
            <person name="Finn R."/>
            <person name="Kale V."/>
            <person name="Holt S."/>
            <person name="Cochrane G."/>
            <person name="Meng A."/>
            <person name="Brown T."/>
            <person name="Cohen L."/>
        </authorList>
    </citation>
    <scope>NUCLEOTIDE SEQUENCE</scope>
    <source>
        <strain evidence="2">B650</strain>
    </source>
</reference>
<evidence type="ECO:0000313" key="3">
    <source>
        <dbReference type="EMBL" id="CAD9601626.1"/>
    </source>
</evidence>
<evidence type="ECO:0000313" key="2">
    <source>
        <dbReference type="EMBL" id="CAD9601625.1"/>
    </source>
</evidence>